<sequence length="946" mass="95824">MLMPFLDAASRSSGVASTSGVDRGGRYGGPHARGAASGRSPASASNRLLSTVAAAAASTAATAAGPGAGAGAASPVPLELAERVAAAAVDAVSQPGWMPRGAGSGKGSSSSSSSSSNSSLEVAGGGASREGNGTGRGAGADLAPWHPDAELLPPSTLQQLPEGDEHYTVADDAEDMDGDEEDDDDGADRRGRRRRGRRSSNSEASNLDPLDAPLPRRPRHPSRAEHRMLRQQAAVHQLALRPRAPAPEDLRLTSRIMTCTHWSQLLPLLADHAEAHDRRQRQQHHPQGGKGSRAQSPGARSSGSSSRSSSESGSANGKAAAGLNVLAAAAAAAASGHVPMAALPYTPQHVAAALQRTAQLVEHGAGPGSAADARRLHGLVDCLARLAAALLPSPGMGLREVTSVFHSLVRLRHPVGKPYYIALMTTARQRFSAAAAATALPAAGAAASPASAGAAGAAADASGSRTGAAAAGAAHDLSLLIWCVAACGMSGLRADWAAAYSAALQPVATSLAPQGVAMALYGLARLRSPPPPALLADLCGQLVQHMEAAGAALEGASVDGSEWEAVKACASRCAEEERQRVWWQQQQQQQLTGAAGPSGVEASPNGTNGVDHNAGGNGNGTSSSSSSSSSSSTGGQCRPVDVSLSLWALATLRLPPGGFCPRLLPAAERYSLAHLPDFPQQELSNLMWALARLQHRPSPAFMARLYDTTWVLLPELQPQALSTLLYSLAQMGAAPEQAWLAAAAGCAAEALPGFAPQSMALTVYALAVLGYRPQDSWLQTFHSQLEAQRGGVDTRVRDKVREAYRIMAFRPAGAGGAGAAGAEPHGARGSSSGGAGGAASGTRRGGAAAGSGTGTAPGLRAAPSRWQATAAADRAPSQPAARRAGRPDVRQSPATAATGGAQQADAAAGAALEAEPGEADVSLPHQAEDAASPAVSVLVRPSRFGF</sequence>
<organism evidence="2 3">
    <name type="scientific">Chlamydomonas incerta</name>
    <dbReference type="NCBI Taxonomy" id="51695"/>
    <lineage>
        <taxon>Eukaryota</taxon>
        <taxon>Viridiplantae</taxon>
        <taxon>Chlorophyta</taxon>
        <taxon>core chlorophytes</taxon>
        <taxon>Chlorophyceae</taxon>
        <taxon>CS clade</taxon>
        <taxon>Chlamydomonadales</taxon>
        <taxon>Chlamydomonadaceae</taxon>
        <taxon>Chlamydomonas</taxon>
    </lineage>
</organism>
<feature type="region of interest" description="Disordered" evidence="1">
    <location>
        <begin position="1"/>
        <end position="44"/>
    </location>
</feature>
<dbReference type="EMBL" id="JAEHOC010000012">
    <property type="protein sequence ID" value="KAG2436936.1"/>
    <property type="molecule type" value="Genomic_DNA"/>
</dbReference>
<feature type="compositionally biased region" description="Low complexity" evidence="1">
    <location>
        <begin position="868"/>
        <end position="882"/>
    </location>
</feature>
<accession>A0A835T3Z9</accession>
<gene>
    <name evidence="2" type="ORF">HXX76_006455</name>
</gene>
<dbReference type="AlphaFoldDB" id="A0A835T3Z9"/>
<feature type="compositionally biased region" description="Low complexity" evidence="1">
    <location>
        <begin position="292"/>
        <end position="317"/>
    </location>
</feature>
<reference evidence="2" key="1">
    <citation type="journal article" date="2020" name="bioRxiv">
        <title>Comparative genomics of Chlamydomonas.</title>
        <authorList>
            <person name="Craig R.J."/>
            <person name="Hasan A.R."/>
            <person name="Ness R.W."/>
            <person name="Keightley P.D."/>
        </authorList>
    </citation>
    <scope>NUCLEOTIDE SEQUENCE</scope>
    <source>
        <strain evidence="2">SAG 7.73</strain>
    </source>
</reference>
<dbReference type="OrthoDB" id="547987at2759"/>
<feature type="compositionally biased region" description="Polar residues" evidence="1">
    <location>
        <begin position="10"/>
        <end position="20"/>
    </location>
</feature>
<feature type="region of interest" description="Disordered" evidence="1">
    <location>
        <begin position="275"/>
        <end position="317"/>
    </location>
</feature>
<feature type="compositionally biased region" description="Gly residues" evidence="1">
    <location>
        <begin position="123"/>
        <end position="138"/>
    </location>
</feature>
<feature type="compositionally biased region" description="Low complexity" evidence="1">
    <location>
        <begin position="893"/>
        <end position="914"/>
    </location>
</feature>
<evidence type="ECO:0000313" key="2">
    <source>
        <dbReference type="EMBL" id="KAG2436936.1"/>
    </source>
</evidence>
<comment type="caution">
    <text evidence="2">The sequence shown here is derived from an EMBL/GenBank/DDBJ whole genome shotgun (WGS) entry which is preliminary data.</text>
</comment>
<dbReference type="InterPro" id="IPR052258">
    <property type="entry name" value="Diverse_Func_Domain-Protein"/>
</dbReference>
<feature type="compositionally biased region" description="Gly residues" evidence="1">
    <location>
        <begin position="831"/>
        <end position="855"/>
    </location>
</feature>
<feature type="region of interest" description="Disordered" evidence="1">
    <location>
        <begin position="584"/>
        <end position="635"/>
    </location>
</feature>
<feature type="compositionally biased region" description="Low complexity" evidence="1">
    <location>
        <begin position="820"/>
        <end position="830"/>
    </location>
</feature>
<feature type="compositionally biased region" description="Low complexity" evidence="1">
    <location>
        <begin position="199"/>
        <end position="213"/>
    </location>
</feature>
<evidence type="ECO:0000256" key="1">
    <source>
        <dbReference type="SAM" id="MobiDB-lite"/>
    </source>
</evidence>
<feature type="compositionally biased region" description="Acidic residues" evidence="1">
    <location>
        <begin position="171"/>
        <end position="186"/>
    </location>
</feature>
<proteinExistence type="predicted"/>
<keyword evidence="3" id="KW-1185">Reference proteome</keyword>
<feature type="region of interest" description="Disordered" evidence="1">
    <location>
        <begin position="91"/>
        <end position="242"/>
    </location>
</feature>
<dbReference type="PANTHER" id="PTHR37612">
    <property type="entry name" value="FIBROIN HEAVY CHAIN FIB-H LIKE PROTEIN"/>
    <property type="match status" value="1"/>
</dbReference>
<feature type="compositionally biased region" description="Low complexity" evidence="1">
    <location>
        <begin position="32"/>
        <end position="44"/>
    </location>
</feature>
<dbReference type="PANTHER" id="PTHR37612:SF20">
    <property type="entry name" value="PER-HEXAMER REPEAT PROTEIN 5-RELATED"/>
    <property type="match status" value="1"/>
</dbReference>
<feature type="region of interest" description="Disordered" evidence="1">
    <location>
        <begin position="813"/>
        <end position="934"/>
    </location>
</feature>
<name>A0A835T3Z9_CHLIN</name>
<dbReference type="Proteomes" id="UP000650467">
    <property type="component" value="Unassembled WGS sequence"/>
</dbReference>
<protein>
    <submittedName>
        <fullName evidence="2">Uncharacterized protein</fullName>
    </submittedName>
</protein>
<evidence type="ECO:0000313" key="3">
    <source>
        <dbReference type="Proteomes" id="UP000650467"/>
    </source>
</evidence>
<feature type="compositionally biased region" description="Low complexity" evidence="1">
    <location>
        <begin position="107"/>
        <end position="119"/>
    </location>
</feature>
<feature type="compositionally biased region" description="Low complexity" evidence="1">
    <location>
        <begin position="620"/>
        <end position="635"/>
    </location>
</feature>